<evidence type="ECO:0000259" key="1">
    <source>
        <dbReference type="PROSITE" id="PS50234"/>
    </source>
</evidence>
<dbReference type="Proteomes" id="UP000031586">
    <property type="component" value="Unassembled WGS sequence"/>
</dbReference>
<dbReference type="RefSeq" id="WP_020194529.1">
    <property type="nucleotide sequence ID" value="NZ_BAOH01000005.1"/>
</dbReference>
<dbReference type="InterPro" id="IPR002035">
    <property type="entry name" value="VWF_A"/>
</dbReference>
<dbReference type="Pfam" id="PF00092">
    <property type="entry name" value="VWA"/>
    <property type="match status" value="1"/>
</dbReference>
<dbReference type="SUPFAM" id="SSF53300">
    <property type="entry name" value="vWA-like"/>
    <property type="match status" value="1"/>
</dbReference>
<evidence type="ECO:0000313" key="3">
    <source>
        <dbReference type="Proteomes" id="UP000031586"/>
    </source>
</evidence>
<dbReference type="PROSITE" id="PS51257">
    <property type="entry name" value="PROKAR_LIPOPROTEIN"/>
    <property type="match status" value="1"/>
</dbReference>
<dbReference type="InterPro" id="IPR022156">
    <property type="entry name" value="Uncharacterised_YfbK_N"/>
</dbReference>
<dbReference type="InterPro" id="IPR021908">
    <property type="entry name" value="YfbK_C"/>
</dbReference>
<sequence length="581" mass="63665">MGNKKIVGISLIALAVMTGCSEQKKGSNELDSDTTQQVEVTDLKAETLIAVSPKAVKTEALSTKELNAVQYQSRSDSLVSSSKVKRQQPMVLAENIALGGIDGALAPMPMMDENYQKTPSNGVIRTVTEPLSTFSIDVDTGSYANVRNQLNNGYKPVSDAIREEAFINYFDYDYPVSEDRGQPFSVNTEIAASPWNKDRQLLRIALKGYEIPADARKPSNLVFLIDTSGSMHSQNKLPLLKRSLVMLTKELNENDAVSLVTYAGSSKVVLEPTKGSDKQTIINAINQLTSGGGTAGESGIRLAYQQARAGFINDGVNLIMLATDGDFNIGISSIDKLKEIVASERKQGVSLTTLGFGRGNYNDALMEQLADIGDGNYAYIDSIRESRKVFHHQMSGTLQTIASDVKAQIEFNPNVVKEYRLIGYQNRLLDKADFNNDAIDAGEIGAGHTVTAMYELTLVGHKGQVDDLRYQSQPERKVSTDLNDEVALVKLRYKLPGESTSNLITSIVKTEDIQPDFAKASSEFQFATSVAAFAQKLKGSSYLNGMNYDQISEIARKNKGTDEYNYRGEFVELIRTAENIQ</sequence>
<name>A0A0C1WAK0_9VIBR</name>
<protein>
    <submittedName>
        <fullName evidence="2">von Willebrand factor A</fullName>
    </submittedName>
</protein>
<dbReference type="InterPro" id="IPR051173">
    <property type="entry name" value="Ca_channel_alpha-2/delta"/>
</dbReference>
<dbReference type="PATRIC" id="fig|1229493.5.peg.1176"/>
<dbReference type="Gene3D" id="3.40.50.410">
    <property type="entry name" value="von Willebrand factor, type A domain"/>
    <property type="match status" value="1"/>
</dbReference>
<dbReference type="PANTHER" id="PTHR10166:SF37">
    <property type="entry name" value="STOLID, ISOFORM H"/>
    <property type="match status" value="1"/>
</dbReference>
<dbReference type="EMBL" id="JPRD01000015">
    <property type="protein sequence ID" value="KIF53332.1"/>
    <property type="molecule type" value="Genomic_DNA"/>
</dbReference>
<dbReference type="SMART" id="SM00327">
    <property type="entry name" value="VWA"/>
    <property type="match status" value="1"/>
</dbReference>
<dbReference type="InterPro" id="IPR036465">
    <property type="entry name" value="vWFA_dom_sf"/>
</dbReference>
<dbReference type="Pfam" id="PF12034">
    <property type="entry name" value="YfbK_C"/>
    <property type="match status" value="1"/>
</dbReference>
<dbReference type="AlphaFoldDB" id="A0A0C1WAK0"/>
<dbReference type="PROSITE" id="PS50234">
    <property type="entry name" value="VWFA"/>
    <property type="match status" value="1"/>
</dbReference>
<dbReference type="PANTHER" id="PTHR10166">
    <property type="entry name" value="VOLTAGE-DEPENDENT CALCIUM CHANNEL SUBUNIT ALPHA-2/DELTA-RELATED"/>
    <property type="match status" value="1"/>
</dbReference>
<proteinExistence type="predicted"/>
<dbReference type="Pfam" id="PF12450">
    <property type="entry name" value="vWF_A"/>
    <property type="match status" value="1"/>
</dbReference>
<accession>A0A0C1WAK0</accession>
<comment type="caution">
    <text evidence="2">The sequence shown here is derived from an EMBL/GenBank/DDBJ whole genome shotgun (WGS) entry which is preliminary data.</text>
</comment>
<organism evidence="2 3">
    <name type="scientific">Vibrio owensii CAIM 1854 = LMG 25443</name>
    <dbReference type="NCBI Taxonomy" id="1229493"/>
    <lineage>
        <taxon>Bacteria</taxon>
        <taxon>Pseudomonadati</taxon>
        <taxon>Pseudomonadota</taxon>
        <taxon>Gammaproteobacteria</taxon>
        <taxon>Vibrionales</taxon>
        <taxon>Vibrionaceae</taxon>
        <taxon>Vibrio</taxon>
    </lineage>
</organism>
<reference evidence="2 3" key="1">
    <citation type="submission" date="2014-07" db="EMBL/GenBank/DDBJ databases">
        <title>Unique and conserved regions in Vibrio harveyi and related species in comparison with the shrimp pathogen Vibrio harveyi CAIM 1792.</title>
        <authorList>
            <person name="Espinoza-Valles I."/>
            <person name="Vora G."/>
            <person name="Leekitcharoenphon P."/>
            <person name="Ussery D."/>
            <person name="Hoj L."/>
            <person name="Gomez-Gil B."/>
        </authorList>
    </citation>
    <scope>NUCLEOTIDE SEQUENCE [LARGE SCALE GENOMIC DNA]</scope>
    <source>
        <strain evidence="3">CAIM 1854 / LMG 25443</strain>
    </source>
</reference>
<dbReference type="CDD" id="cd01465">
    <property type="entry name" value="vWA_subgroup"/>
    <property type="match status" value="1"/>
</dbReference>
<gene>
    <name evidence="2" type="ORF">H735_10435</name>
</gene>
<feature type="domain" description="VWFA" evidence="1">
    <location>
        <begin position="220"/>
        <end position="405"/>
    </location>
</feature>
<evidence type="ECO:0000313" key="2">
    <source>
        <dbReference type="EMBL" id="KIF53332.1"/>
    </source>
</evidence>